<protein>
    <recommendedName>
        <fullName evidence="4">ITPR-interacting domain-containing protein</fullName>
    </recommendedName>
</protein>
<dbReference type="InterPro" id="IPR029326">
    <property type="entry name" value="SSFA2_C"/>
</dbReference>
<feature type="compositionally biased region" description="Gly residues" evidence="3">
    <location>
        <begin position="1311"/>
        <end position="1320"/>
    </location>
</feature>
<evidence type="ECO:0000256" key="3">
    <source>
        <dbReference type="SAM" id="MobiDB-lite"/>
    </source>
</evidence>
<organism evidence="5 6">
    <name type="scientific">Electrophorus voltai</name>
    <dbReference type="NCBI Taxonomy" id="2609070"/>
    <lineage>
        <taxon>Eukaryota</taxon>
        <taxon>Metazoa</taxon>
        <taxon>Chordata</taxon>
        <taxon>Craniata</taxon>
        <taxon>Vertebrata</taxon>
        <taxon>Euteleostomi</taxon>
        <taxon>Actinopterygii</taxon>
        <taxon>Neopterygii</taxon>
        <taxon>Teleostei</taxon>
        <taxon>Ostariophysi</taxon>
        <taxon>Gymnotiformes</taxon>
        <taxon>Gymnotoidei</taxon>
        <taxon>Gymnotidae</taxon>
        <taxon>Electrophorus</taxon>
    </lineage>
</organism>
<feature type="compositionally biased region" description="Polar residues" evidence="3">
    <location>
        <begin position="550"/>
        <end position="559"/>
    </location>
</feature>
<feature type="compositionally biased region" description="Basic and acidic residues" evidence="3">
    <location>
        <begin position="194"/>
        <end position="208"/>
    </location>
</feature>
<feature type="compositionally biased region" description="Low complexity" evidence="3">
    <location>
        <begin position="459"/>
        <end position="474"/>
    </location>
</feature>
<dbReference type="InterPro" id="IPR029325">
    <property type="entry name" value="ITPR-bd"/>
</dbReference>
<feature type="compositionally biased region" description="Low complexity" evidence="3">
    <location>
        <begin position="664"/>
        <end position="679"/>
    </location>
</feature>
<feature type="region of interest" description="Disordered" evidence="3">
    <location>
        <begin position="1074"/>
        <end position="1100"/>
    </location>
</feature>
<feature type="region of interest" description="Disordered" evidence="3">
    <location>
        <begin position="521"/>
        <end position="564"/>
    </location>
</feature>
<reference evidence="5" key="1">
    <citation type="submission" date="2023-03" db="EMBL/GenBank/DDBJ databases">
        <title>Electrophorus voltai genome.</title>
        <authorList>
            <person name="Bian C."/>
        </authorList>
    </citation>
    <scope>NUCLEOTIDE SEQUENCE</scope>
    <source>
        <strain evidence="5">CB-2022</strain>
        <tissue evidence="5">Muscle</tissue>
    </source>
</reference>
<keyword evidence="1 2" id="KW-0175">Coiled coil</keyword>
<evidence type="ECO:0000313" key="6">
    <source>
        <dbReference type="Proteomes" id="UP001239994"/>
    </source>
</evidence>
<evidence type="ECO:0000256" key="1">
    <source>
        <dbReference type="ARBA" id="ARBA00023054"/>
    </source>
</evidence>
<feature type="compositionally biased region" description="Low complexity" evidence="3">
    <location>
        <begin position="1251"/>
        <end position="1262"/>
    </location>
</feature>
<dbReference type="Proteomes" id="UP001239994">
    <property type="component" value="Unassembled WGS sequence"/>
</dbReference>
<dbReference type="Pfam" id="PF14723">
    <property type="entry name" value="SSFA2_C"/>
    <property type="match status" value="1"/>
</dbReference>
<feature type="region of interest" description="Disordered" evidence="3">
    <location>
        <begin position="361"/>
        <end position="474"/>
    </location>
</feature>
<feature type="compositionally biased region" description="Low complexity" evidence="3">
    <location>
        <begin position="219"/>
        <end position="229"/>
    </location>
</feature>
<accession>A0AAD9DR07</accession>
<comment type="caution">
    <text evidence="5">The sequence shown here is derived from an EMBL/GenBank/DDBJ whole genome shotgun (WGS) entry which is preliminary data.</text>
</comment>
<gene>
    <name evidence="5" type="ORF">P4O66_002496</name>
</gene>
<feature type="region of interest" description="Disordered" evidence="3">
    <location>
        <begin position="156"/>
        <end position="229"/>
    </location>
</feature>
<evidence type="ECO:0000259" key="4">
    <source>
        <dbReference type="SMART" id="SM01257"/>
    </source>
</evidence>
<feature type="compositionally biased region" description="Low complexity" evidence="3">
    <location>
        <begin position="1088"/>
        <end position="1097"/>
    </location>
</feature>
<evidence type="ECO:0000256" key="2">
    <source>
        <dbReference type="SAM" id="Coils"/>
    </source>
</evidence>
<feature type="domain" description="ITPR-interacting" evidence="4">
    <location>
        <begin position="209"/>
        <end position="359"/>
    </location>
</feature>
<feature type="compositionally biased region" description="Acidic residues" evidence="3">
    <location>
        <begin position="523"/>
        <end position="534"/>
    </location>
</feature>
<feature type="region of interest" description="Disordered" evidence="3">
    <location>
        <begin position="827"/>
        <end position="851"/>
    </location>
</feature>
<name>A0AAD9DR07_9TELE</name>
<feature type="region of interest" description="Disordered" evidence="3">
    <location>
        <begin position="659"/>
        <end position="712"/>
    </location>
</feature>
<dbReference type="GO" id="GO:0005102">
    <property type="term" value="F:signaling receptor binding"/>
    <property type="evidence" value="ECO:0007669"/>
    <property type="project" value="InterPro"/>
</dbReference>
<feature type="region of interest" description="Disordered" evidence="3">
    <location>
        <begin position="74"/>
        <end position="115"/>
    </location>
</feature>
<feature type="region of interest" description="Disordered" evidence="3">
    <location>
        <begin position="1234"/>
        <end position="1320"/>
    </location>
</feature>
<dbReference type="SMART" id="SM01257">
    <property type="entry name" value="KRAP_IP3R_bind"/>
    <property type="match status" value="1"/>
</dbReference>
<dbReference type="PANTHER" id="PTHR17469">
    <property type="entry name" value="SPERM SPECIFIC ANTIGEN 2-RELATED"/>
    <property type="match status" value="1"/>
</dbReference>
<dbReference type="Pfam" id="PF14722">
    <property type="entry name" value="KRAP_IP3R_bind"/>
    <property type="match status" value="1"/>
</dbReference>
<dbReference type="EMBL" id="JAROKS010000022">
    <property type="protein sequence ID" value="KAK1788672.1"/>
    <property type="molecule type" value="Genomic_DNA"/>
</dbReference>
<evidence type="ECO:0000313" key="5">
    <source>
        <dbReference type="EMBL" id="KAK1788672.1"/>
    </source>
</evidence>
<dbReference type="InterPro" id="IPR043444">
    <property type="entry name" value="TESPA1-like"/>
</dbReference>
<dbReference type="PANTHER" id="PTHR17469:SF11">
    <property type="entry name" value="PROTEIN ITPRID2"/>
    <property type="match status" value="1"/>
</dbReference>
<feature type="compositionally biased region" description="Low complexity" evidence="3">
    <location>
        <begin position="362"/>
        <end position="375"/>
    </location>
</feature>
<proteinExistence type="predicted"/>
<sequence>MPPADFNKPGSDGSYLAVPGKASAAVATFQLGKQSPSLVCLDSMDEGEVSPSCTKPSWSAASLKRMAWAHSRDSWQAPGSVDQATEAQLPSPAADDKASPATEAEQDGQGPSSASVAAVRVRVMSCPLSHGTAGHGCLRTTVVARDEGNCVTPLGASLDEQSSSLSKGPPRNGCSFEDDLSLGAEANHLQRSSAKPEKPSVPAREKRSQFRQKGRSMNSTGSGKSSGTVSSVSELLDLYEEDPEEILYNLGFGHEEPDIASKIPSRFFRSSSDAKGIDIKVYLGAQLQRMELENPNFALTSRFRQTEVLASVANVFTEIYSHVSGHPLQRIGSQDGDLKKNTSALNAVKILKKTLTRPNLLAAADGSPTPSPTASDPDEVEGRGQAPEPESKPQAKGFKKKDSSPLSTVAEEANQGGAGGEQEDSRSASVRNPPPPDGERPSPSASVQNPPLSDVEGLSSSASEESAVVSPGSPLVPVLVSVSEAQNMMVAPEQRARLRAEQHKAVPSSLLSVRLSQPRDSFEMEELQSTEDEVPGTGSLSQLGREHMLRTTSQQSDSSGFAEEPSTDIFANYLKVQESTDSCDSETTVTGAAGGLSSPLVLDHPAYETLQEELPQPSTGRCGLARVHEEAAQCVDQVVPASGSAGDLVPPAVASWDLPDMLGSASETNPSSPSSSSTTLGPVAECDSALEQSPSPERGSGHGVASELGGELSLSTSDRLQGALLRAQQRAPSACEERTGRLWFRTRDLLRDAEAHERYPLQRSSSLPNSWVSLNRVVSSVHIRLGQGVVRHYPHTYKYHYEEEEEADGSVAKGDEDELQPRCRSTLLINPTPDRNAFAQPPETQTDGGSAVPPYPLNVPQQLTRSASSLYSAPADWSGGRLAEAPLWSTCSVPDLSQPTSRPHPLLPQSAHHHSANYIGEVGNAPAHRGVKAPRYGHTPSPVDDPYTHTHTAPCTQPQNLPFPHILHTAPQGVPYSHPLSVPYSGLAPPHSLPQNAPYGFNMQSGPYHPQMPVAYSHTAPYPHYPITMYGHQYHAPFDPPSSLLPPSMTPTPAMGSTEMQLRRVLHDIRDTVQSLGQSPTMPRGSRSSAPQSPQQPYEELQMRRQSLNVFRTQMMELELTLMRQQAMVYQHLSPEERREAEQLQRLRAAVRQELQELELQLEDRFLSIKDQLFSAQHSRLCRHPLSMTRGHSIDSLSSSSALRAMEPVCDLLREQLSLQSQLIYDAPMSAVGSPISGCSSRAPSPPTASRPPTCCSPSPARGGMYRSSISLTPVVPPRPGVETHKHAPTDSPGPDTSQGTGELRLPQEPRGGGTAGGGNAHLQQIIAEIKQNLAEEIRQEILNELLAAVSPRRSPVPAREPPA</sequence>
<keyword evidence="6" id="KW-1185">Reference proteome</keyword>
<feature type="coiled-coil region" evidence="2">
    <location>
        <begin position="1137"/>
        <end position="1164"/>
    </location>
</feature>